<dbReference type="Proteomes" id="UP000824120">
    <property type="component" value="Chromosome 2"/>
</dbReference>
<feature type="signal peptide" evidence="1">
    <location>
        <begin position="1"/>
        <end position="16"/>
    </location>
</feature>
<organism evidence="2 3">
    <name type="scientific">Solanum commersonii</name>
    <name type="common">Commerson's wild potato</name>
    <name type="synonym">Commerson's nightshade</name>
    <dbReference type="NCBI Taxonomy" id="4109"/>
    <lineage>
        <taxon>Eukaryota</taxon>
        <taxon>Viridiplantae</taxon>
        <taxon>Streptophyta</taxon>
        <taxon>Embryophyta</taxon>
        <taxon>Tracheophyta</taxon>
        <taxon>Spermatophyta</taxon>
        <taxon>Magnoliopsida</taxon>
        <taxon>eudicotyledons</taxon>
        <taxon>Gunneridae</taxon>
        <taxon>Pentapetalae</taxon>
        <taxon>asterids</taxon>
        <taxon>lamiids</taxon>
        <taxon>Solanales</taxon>
        <taxon>Solanaceae</taxon>
        <taxon>Solanoideae</taxon>
        <taxon>Solaneae</taxon>
        <taxon>Solanum</taxon>
    </lineage>
</organism>
<gene>
    <name evidence="2" type="ORF">H5410_005164</name>
</gene>
<accession>A0A9J6A6E9</accession>
<keyword evidence="1" id="KW-0732">Signal</keyword>
<evidence type="ECO:0000256" key="1">
    <source>
        <dbReference type="SAM" id="SignalP"/>
    </source>
</evidence>
<dbReference type="EMBL" id="JACXVP010000002">
    <property type="protein sequence ID" value="KAG5619946.1"/>
    <property type="molecule type" value="Genomic_DNA"/>
</dbReference>
<reference evidence="2 3" key="1">
    <citation type="submission" date="2020-09" db="EMBL/GenBank/DDBJ databases">
        <title>De no assembly of potato wild relative species, Solanum commersonii.</title>
        <authorList>
            <person name="Cho K."/>
        </authorList>
    </citation>
    <scope>NUCLEOTIDE SEQUENCE [LARGE SCALE GENOMIC DNA]</scope>
    <source>
        <strain evidence="2">LZ3.2</strain>
        <tissue evidence="2">Leaf</tissue>
    </source>
</reference>
<name>A0A9J6A6E9_SOLCO</name>
<feature type="chain" id="PRO_5039934365" evidence="1">
    <location>
        <begin position="17"/>
        <end position="98"/>
    </location>
</feature>
<dbReference type="AlphaFoldDB" id="A0A9J6A6E9"/>
<protein>
    <submittedName>
        <fullName evidence="2">Uncharacterized protein</fullName>
    </submittedName>
</protein>
<comment type="caution">
    <text evidence="2">The sequence shown here is derived from an EMBL/GenBank/DDBJ whole genome shotgun (WGS) entry which is preliminary data.</text>
</comment>
<evidence type="ECO:0000313" key="3">
    <source>
        <dbReference type="Proteomes" id="UP000824120"/>
    </source>
</evidence>
<sequence length="98" mass="10567">MVKLVSLMWNLGMLAALRRSMIPAQMVLLSKEDLVMVEVVVDIDVEVEVGDMVVMKLITVVANGMEVMVHMAAMLGSEVEVAVVEDEVGVPSVGKVVI</sequence>
<keyword evidence="3" id="KW-1185">Reference proteome</keyword>
<proteinExistence type="predicted"/>
<evidence type="ECO:0000313" key="2">
    <source>
        <dbReference type="EMBL" id="KAG5619946.1"/>
    </source>
</evidence>